<organism evidence="11 12">
    <name type="scientific">Runella defluvii</name>
    <dbReference type="NCBI Taxonomy" id="370973"/>
    <lineage>
        <taxon>Bacteria</taxon>
        <taxon>Pseudomonadati</taxon>
        <taxon>Bacteroidota</taxon>
        <taxon>Cytophagia</taxon>
        <taxon>Cytophagales</taxon>
        <taxon>Spirosomataceae</taxon>
        <taxon>Runella</taxon>
    </lineage>
</organism>
<dbReference type="PROSITE" id="PS50112">
    <property type="entry name" value="PAS"/>
    <property type="match status" value="1"/>
</dbReference>
<dbReference type="SMART" id="SM00091">
    <property type="entry name" value="PAS"/>
    <property type="match status" value="1"/>
</dbReference>
<dbReference type="Pfam" id="PF00512">
    <property type="entry name" value="HisKA"/>
    <property type="match status" value="1"/>
</dbReference>
<dbReference type="CDD" id="cd00130">
    <property type="entry name" value="PAS"/>
    <property type="match status" value="1"/>
</dbReference>
<protein>
    <recommendedName>
        <fullName evidence="2">histidine kinase</fullName>
        <ecNumber evidence="2">2.7.13.3</ecNumber>
    </recommendedName>
</protein>
<dbReference type="NCBIfam" id="TIGR00229">
    <property type="entry name" value="sensory_box"/>
    <property type="match status" value="1"/>
</dbReference>
<evidence type="ECO:0000256" key="6">
    <source>
        <dbReference type="ARBA" id="ARBA00023012"/>
    </source>
</evidence>
<feature type="domain" description="PAS" evidence="9">
    <location>
        <begin position="15"/>
        <end position="68"/>
    </location>
</feature>
<keyword evidence="6" id="KW-0902">Two-component regulatory system</keyword>
<dbReference type="GO" id="GO:0000155">
    <property type="term" value="F:phosphorelay sensor kinase activity"/>
    <property type="evidence" value="ECO:0007669"/>
    <property type="project" value="InterPro"/>
</dbReference>
<comment type="caution">
    <text evidence="11">The sequence shown here is derived from an EMBL/GenBank/DDBJ whole genome shotgun (WGS) entry which is preliminary data.</text>
</comment>
<evidence type="ECO:0000256" key="4">
    <source>
        <dbReference type="ARBA" id="ARBA00022679"/>
    </source>
</evidence>
<sequence length="413" mass="47365">MLEIFIQQTQAMRRHVEMLDALFKSATEGIIVVDSWGAIQLVNPKAEELFGYDEDELIGKKIEILIPQRYARNHVDHRMNYSQHPKARNMGRNLDLNAKRKDNSEFPVEISLSPFATSDGEYIVSFIIDISLRKKQEEALLEAHRQIQSLNADLEERVQQRTRELAHALEEIEQSKQEVMRALEKERQLNDMKTKFVTIASHEFRTPLATILSSASLIGRYTHAEEDEKRQKHVQRIKSTVTNLTEILNDFLSLGKLEEGQIRNVPIVFPVTDFCKELVDELKSVCKENQQIIYTHEGDSEVCIDRHLLKNVLINLLSNASKYSDAGKQIFLRSSKKEKTVRFEVQDQGIGIPEQDQAYVFDRFFRAHNSGTIQGTGLGLNIVKKYIQLMQGEIQLTSQLNQGTTVSLDLPNC</sequence>
<dbReference type="RefSeq" id="WP_183973464.1">
    <property type="nucleotide sequence ID" value="NZ_JACIBY010000004.1"/>
</dbReference>
<feature type="domain" description="PAC" evidence="10">
    <location>
        <begin position="92"/>
        <end position="142"/>
    </location>
</feature>
<dbReference type="Pfam" id="PF00989">
    <property type="entry name" value="PAS"/>
    <property type="match status" value="1"/>
</dbReference>
<dbReference type="AlphaFoldDB" id="A0A7W5ZJ43"/>
<evidence type="ECO:0000256" key="2">
    <source>
        <dbReference type="ARBA" id="ARBA00012438"/>
    </source>
</evidence>
<name>A0A7W5ZJ43_9BACT</name>
<dbReference type="SUPFAM" id="SSF47384">
    <property type="entry name" value="Homodimeric domain of signal transducing histidine kinase"/>
    <property type="match status" value="1"/>
</dbReference>
<dbReference type="InterPro" id="IPR013767">
    <property type="entry name" value="PAS_fold"/>
</dbReference>
<feature type="domain" description="Histidine kinase" evidence="8">
    <location>
        <begin position="199"/>
        <end position="413"/>
    </location>
</feature>
<dbReference type="SMART" id="SM00387">
    <property type="entry name" value="HATPase_c"/>
    <property type="match status" value="1"/>
</dbReference>
<keyword evidence="7" id="KW-0175">Coiled coil</keyword>
<gene>
    <name evidence="11" type="ORF">FHS57_002227</name>
</gene>
<dbReference type="GO" id="GO:0006355">
    <property type="term" value="P:regulation of DNA-templated transcription"/>
    <property type="evidence" value="ECO:0007669"/>
    <property type="project" value="InterPro"/>
</dbReference>
<dbReference type="EMBL" id="JACIBY010000004">
    <property type="protein sequence ID" value="MBB3838222.1"/>
    <property type="molecule type" value="Genomic_DNA"/>
</dbReference>
<dbReference type="SMART" id="SM00388">
    <property type="entry name" value="HisKA"/>
    <property type="match status" value="1"/>
</dbReference>
<dbReference type="Gene3D" id="3.30.450.20">
    <property type="entry name" value="PAS domain"/>
    <property type="match status" value="1"/>
</dbReference>
<dbReference type="InterPro" id="IPR005467">
    <property type="entry name" value="His_kinase_dom"/>
</dbReference>
<dbReference type="InterPro" id="IPR004358">
    <property type="entry name" value="Sig_transdc_His_kin-like_C"/>
</dbReference>
<keyword evidence="5" id="KW-0418">Kinase</keyword>
<proteinExistence type="predicted"/>
<evidence type="ECO:0000256" key="1">
    <source>
        <dbReference type="ARBA" id="ARBA00000085"/>
    </source>
</evidence>
<dbReference type="CDD" id="cd00082">
    <property type="entry name" value="HisKA"/>
    <property type="match status" value="1"/>
</dbReference>
<dbReference type="Pfam" id="PF02518">
    <property type="entry name" value="HATPase_c"/>
    <property type="match status" value="1"/>
</dbReference>
<dbReference type="PANTHER" id="PTHR43711">
    <property type="entry name" value="TWO-COMPONENT HISTIDINE KINASE"/>
    <property type="match status" value="1"/>
</dbReference>
<dbReference type="Gene3D" id="1.10.287.130">
    <property type="match status" value="1"/>
</dbReference>
<dbReference type="InterPro" id="IPR036890">
    <property type="entry name" value="HATPase_C_sf"/>
</dbReference>
<keyword evidence="12" id="KW-1185">Reference proteome</keyword>
<comment type="catalytic activity">
    <reaction evidence="1">
        <text>ATP + protein L-histidine = ADP + protein N-phospho-L-histidine.</text>
        <dbReference type="EC" id="2.7.13.3"/>
    </reaction>
</comment>
<dbReference type="PANTHER" id="PTHR43711:SF26">
    <property type="entry name" value="SENSOR HISTIDINE KINASE RCSC"/>
    <property type="match status" value="1"/>
</dbReference>
<dbReference type="PRINTS" id="PR00344">
    <property type="entry name" value="BCTRLSENSOR"/>
</dbReference>
<dbReference type="Proteomes" id="UP000541352">
    <property type="component" value="Unassembled WGS sequence"/>
</dbReference>
<keyword evidence="4" id="KW-0808">Transferase</keyword>
<dbReference type="SUPFAM" id="SSF55874">
    <property type="entry name" value="ATPase domain of HSP90 chaperone/DNA topoisomerase II/histidine kinase"/>
    <property type="match status" value="1"/>
</dbReference>
<dbReference type="EC" id="2.7.13.3" evidence="2"/>
<dbReference type="PROSITE" id="PS50109">
    <property type="entry name" value="HIS_KIN"/>
    <property type="match status" value="1"/>
</dbReference>
<evidence type="ECO:0000256" key="7">
    <source>
        <dbReference type="SAM" id="Coils"/>
    </source>
</evidence>
<evidence type="ECO:0000259" key="9">
    <source>
        <dbReference type="PROSITE" id="PS50112"/>
    </source>
</evidence>
<dbReference type="InterPro" id="IPR050736">
    <property type="entry name" value="Sensor_HK_Regulatory"/>
</dbReference>
<dbReference type="InterPro" id="IPR036097">
    <property type="entry name" value="HisK_dim/P_sf"/>
</dbReference>
<dbReference type="InterPro" id="IPR000700">
    <property type="entry name" value="PAS-assoc_C"/>
</dbReference>
<dbReference type="InterPro" id="IPR035965">
    <property type="entry name" value="PAS-like_dom_sf"/>
</dbReference>
<evidence type="ECO:0000313" key="11">
    <source>
        <dbReference type="EMBL" id="MBB3838222.1"/>
    </source>
</evidence>
<dbReference type="FunFam" id="3.30.565.10:FF:000006">
    <property type="entry name" value="Sensor histidine kinase WalK"/>
    <property type="match status" value="1"/>
</dbReference>
<keyword evidence="3" id="KW-0597">Phosphoprotein</keyword>
<accession>A0A7W5ZJ43</accession>
<dbReference type="InterPro" id="IPR000014">
    <property type="entry name" value="PAS"/>
</dbReference>
<evidence type="ECO:0000256" key="3">
    <source>
        <dbReference type="ARBA" id="ARBA00022553"/>
    </source>
</evidence>
<evidence type="ECO:0000259" key="10">
    <source>
        <dbReference type="PROSITE" id="PS50113"/>
    </source>
</evidence>
<dbReference type="InterPro" id="IPR003594">
    <property type="entry name" value="HATPase_dom"/>
</dbReference>
<dbReference type="Gene3D" id="3.30.565.10">
    <property type="entry name" value="Histidine kinase-like ATPase, C-terminal domain"/>
    <property type="match status" value="1"/>
</dbReference>
<dbReference type="CDD" id="cd00075">
    <property type="entry name" value="HATPase"/>
    <property type="match status" value="1"/>
</dbReference>
<dbReference type="SUPFAM" id="SSF55785">
    <property type="entry name" value="PYP-like sensor domain (PAS domain)"/>
    <property type="match status" value="1"/>
</dbReference>
<evidence type="ECO:0000313" key="12">
    <source>
        <dbReference type="Proteomes" id="UP000541352"/>
    </source>
</evidence>
<evidence type="ECO:0000259" key="8">
    <source>
        <dbReference type="PROSITE" id="PS50109"/>
    </source>
</evidence>
<feature type="coiled-coil region" evidence="7">
    <location>
        <begin position="133"/>
        <end position="192"/>
    </location>
</feature>
<dbReference type="InterPro" id="IPR003661">
    <property type="entry name" value="HisK_dim/P_dom"/>
</dbReference>
<reference evidence="11 12" key="1">
    <citation type="submission" date="2020-08" db="EMBL/GenBank/DDBJ databases">
        <title>Genomic Encyclopedia of Type Strains, Phase IV (KMG-IV): sequencing the most valuable type-strain genomes for metagenomic binning, comparative biology and taxonomic classification.</title>
        <authorList>
            <person name="Goeker M."/>
        </authorList>
    </citation>
    <scope>NUCLEOTIDE SEQUENCE [LARGE SCALE GENOMIC DNA]</scope>
    <source>
        <strain evidence="11 12">DSM 17976</strain>
    </source>
</reference>
<evidence type="ECO:0000256" key="5">
    <source>
        <dbReference type="ARBA" id="ARBA00022777"/>
    </source>
</evidence>
<dbReference type="PROSITE" id="PS50113">
    <property type="entry name" value="PAC"/>
    <property type="match status" value="1"/>
</dbReference>